<reference evidence="1" key="1">
    <citation type="submission" date="2023-03" db="EMBL/GenBank/DDBJ databases">
        <title>Massive genome expansion in bonnet fungi (Mycena s.s.) driven by repeated elements and novel gene families across ecological guilds.</title>
        <authorList>
            <consortium name="Lawrence Berkeley National Laboratory"/>
            <person name="Harder C.B."/>
            <person name="Miyauchi S."/>
            <person name="Viragh M."/>
            <person name="Kuo A."/>
            <person name="Thoen E."/>
            <person name="Andreopoulos B."/>
            <person name="Lu D."/>
            <person name="Skrede I."/>
            <person name="Drula E."/>
            <person name="Henrissat B."/>
            <person name="Morin E."/>
            <person name="Kohler A."/>
            <person name="Barry K."/>
            <person name="LaButti K."/>
            <person name="Morin E."/>
            <person name="Salamov A."/>
            <person name="Lipzen A."/>
            <person name="Mereny Z."/>
            <person name="Hegedus B."/>
            <person name="Baldrian P."/>
            <person name="Stursova M."/>
            <person name="Weitz H."/>
            <person name="Taylor A."/>
            <person name="Grigoriev I.V."/>
            <person name="Nagy L.G."/>
            <person name="Martin F."/>
            <person name="Kauserud H."/>
        </authorList>
    </citation>
    <scope>NUCLEOTIDE SEQUENCE</scope>
    <source>
        <strain evidence="1">CBHHK067</strain>
    </source>
</reference>
<dbReference type="Proteomes" id="UP001221757">
    <property type="component" value="Unassembled WGS sequence"/>
</dbReference>
<organism evidence="1 2">
    <name type="scientific">Mycena rosella</name>
    <name type="common">Pink bonnet</name>
    <name type="synonym">Agaricus rosellus</name>
    <dbReference type="NCBI Taxonomy" id="1033263"/>
    <lineage>
        <taxon>Eukaryota</taxon>
        <taxon>Fungi</taxon>
        <taxon>Dikarya</taxon>
        <taxon>Basidiomycota</taxon>
        <taxon>Agaricomycotina</taxon>
        <taxon>Agaricomycetes</taxon>
        <taxon>Agaricomycetidae</taxon>
        <taxon>Agaricales</taxon>
        <taxon>Marasmiineae</taxon>
        <taxon>Mycenaceae</taxon>
        <taxon>Mycena</taxon>
    </lineage>
</organism>
<dbReference type="EMBL" id="JARKIE010000019">
    <property type="protein sequence ID" value="KAJ7700708.1"/>
    <property type="molecule type" value="Genomic_DNA"/>
</dbReference>
<gene>
    <name evidence="1" type="ORF">B0H17DRAFT_1128573</name>
</gene>
<dbReference type="AlphaFoldDB" id="A0AAD7DW91"/>
<evidence type="ECO:0000313" key="1">
    <source>
        <dbReference type="EMBL" id="KAJ7700708.1"/>
    </source>
</evidence>
<sequence>MPRGATGGRRRAAKGGTTLIWYLSPIYIALHKIFASQKQCLQNMPRGTVTWMSDSGDWAKADTTDMLLGPNQRLLVAVKNCNCGYDYKKRNTKYNHQPDLEQLGSHEHHNPLPFTGCLIHVEITLHSNSIFRIRSHLDQNQLEKLLDLSKNSPPLGMPPASTPLREHGEVTAELPALQRRATSQLLPPSPEKPPMICISFISLIWSLLGWKLPVQGKQWKATYPKQEGRKSRPVDVYHLILIAVSSQTGKYRCRPDVPMVVDHAHMNYSAEHSSNVHHLSHRFLWNSVVFLLLSHGVYPVEMVQWRAAVKSDVEKGGRPCINLQFQSGTTHQSSLIGVFKPKTWVIGKADMGAQTTSKLVHTEGLLWVIKPSKDIEWAFLRGALNVQV</sequence>
<evidence type="ECO:0000313" key="2">
    <source>
        <dbReference type="Proteomes" id="UP001221757"/>
    </source>
</evidence>
<keyword evidence="2" id="KW-1185">Reference proteome</keyword>
<name>A0AAD7DW91_MYCRO</name>
<comment type="caution">
    <text evidence="1">The sequence shown here is derived from an EMBL/GenBank/DDBJ whole genome shotgun (WGS) entry which is preliminary data.</text>
</comment>
<proteinExistence type="predicted"/>
<protein>
    <submittedName>
        <fullName evidence="1">Uncharacterized protein</fullName>
    </submittedName>
</protein>
<accession>A0AAD7DW91</accession>